<proteinExistence type="predicted"/>
<dbReference type="InterPro" id="IPR002895">
    <property type="entry name" value="Paramecium_SA"/>
</dbReference>
<organism evidence="1 2">
    <name type="scientific">Paramecium sonneborni</name>
    <dbReference type="NCBI Taxonomy" id="65129"/>
    <lineage>
        <taxon>Eukaryota</taxon>
        <taxon>Sar</taxon>
        <taxon>Alveolata</taxon>
        <taxon>Ciliophora</taxon>
        <taxon>Intramacronucleata</taxon>
        <taxon>Oligohymenophorea</taxon>
        <taxon>Peniculida</taxon>
        <taxon>Parameciidae</taxon>
        <taxon>Paramecium</taxon>
    </lineage>
</organism>
<comment type="caution">
    <text evidence="1">The sequence shown here is derived from an EMBL/GenBank/DDBJ whole genome shotgun (WGS) entry which is preliminary data.</text>
</comment>
<reference evidence="1" key="1">
    <citation type="submission" date="2021-01" db="EMBL/GenBank/DDBJ databases">
        <authorList>
            <consortium name="Genoscope - CEA"/>
            <person name="William W."/>
        </authorList>
    </citation>
    <scope>NUCLEOTIDE SEQUENCE</scope>
</reference>
<protein>
    <submittedName>
        <fullName evidence="1">Uncharacterized protein</fullName>
    </submittedName>
</protein>
<evidence type="ECO:0000313" key="1">
    <source>
        <dbReference type="EMBL" id="CAD8076582.1"/>
    </source>
</evidence>
<dbReference type="AlphaFoldDB" id="A0A8S1MD08"/>
<name>A0A8S1MD08_9CILI</name>
<dbReference type="Proteomes" id="UP000692954">
    <property type="component" value="Unassembled WGS sequence"/>
</dbReference>
<keyword evidence="2" id="KW-1185">Reference proteome</keyword>
<sequence>MWNNTSCQNRNCSNIHYKSQCLEDYGCFYNSISRNCQYLTDCNQLNATSTLECASQSKFCGLFNTSSKQCYHLTIASCTSYTVQQECLYFAQGQLCKWNNQQCQDFNCNSVENQSQCDLYALYCTWDIKNQICIQATCDNKHTSECTFIFSKDINQNQSIIQPCYIDQSDRPAQCKNASLSDLSPLTCSLNTFSYAKWNDESLESGSCQFCQANLINIIGLALLIMIQ</sequence>
<evidence type="ECO:0000313" key="2">
    <source>
        <dbReference type="Proteomes" id="UP000692954"/>
    </source>
</evidence>
<dbReference type="EMBL" id="CAJJDN010000035">
    <property type="protein sequence ID" value="CAD8076582.1"/>
    <property type="molecule type" value="Genomic_DNA"/>
</dbReference>
<gene>
    <name evidence="1" type="ORF">PSON_ATCC_30995.1.T0350047</name>
</gene>
<accession>A0A8S1MD08</accession>
<dbReference type="Pfam" id="PF01508">
    <property type="entry name" value="Paramecium_SA"/>
    <property type="match status" value="1"/>
</dbReference>
<dbReference type="OrthoDB" id="292337at2759"/>